<dbReference type="Gene3D" id="1.10.10.60">
    <property type="entry name" value="Homeodomain-like"/>
    <property type="match status" value="1"/>
</dbReference>
<keyword evidence="2 4" id="KW-0238">DNA-binding</keyword>
<reference evidence="6 7" key="1">
    <citation type="submission" date="2019-06" db="EMBL/GenBank/DDBJ databases">
        <title>Persicimonas caeni gen. nov., sp. nov., a predatory bacterium isolated from solar saltern.</title>
        <authorList>
            <person name="Wang S."/>
        </authorList>
    </citation>
    <scope>NUCLEOTIDE SEQUENCE [LARGE SCALE GENOMIC DNA]</scope>
    <source>
        <strain evidence="6 7">YN101</strain>
    </source>
</reference>
<dbReference type="InterPro" id="IPR050109">
    <property type="entry name" value="HTH-type_TetR-like_transc_reg"/>
</dbReference>
<dbReference type="PRINTS" id="PR00455">
    <property type="entry name" value="HTHTETR"/>
</dbReference>
<name>A0A4Y6PR38_PERCE</name>
<keyword evidence="3" id="KW-0804">Transcription</keyword>
<keyword evidence="7" id="KW-1185">Reference proteome</keyword>
<dbReference type="InterPro" id="IPR001647">
    <property type="entry name" value="HTH_TetR"/>
</dbReference>
<gene>
    <name evidence="6" type="ORF">FIV42_08200</name>
</gene>
<dbReference type="Proteomes" id="UP000315995">
    <property type="component" value="Chromosome"/>
</dbReference>
<sequence>MAKDNRQRLGRAEARDKLLRAAARVFLEKGRGATVEDIAAEAEYSASALYKHFSNKDDLFRCLWHRVFTEMIEVFTNEPPMDLPFVGRLKWTLYSIAEFAENDRDLFLAAMANSPIAESPMTLDEEFLEKHHQMRDAFNQLMSRGIEEGVLRDYDPATLAMAMGGSLQALTGHWALEGPFPLKPHMDDLIELFMNGAAKKPED</sequence>
<evidence type="ECO:0000313" key="7">
    <source>
        <dbReference type="Proteomes" id="UP000315995"/>
    </source>
</evidence>
<dbReference type="Pfam" id="PF17932">
    <property type="entry name" value="TetR_C_24"/>
    <property type="match status" value="1"/>
</dbReference>
<dbReference type="OrthoDB" id="3249at2"/>
<dbReference type="EMBL" id="CP041186">
    <property type="protein sequence ID" value="QDG50710.1"/>
    <property type="molecule type" value="Genomic_DNA"/>
</dbReference>
<dbReference type="PANTHER" id="PTHR30055:SF234">
    <property type="entry name" value="HTH-TYPE TRANSCRIPTIONAL REGULATOR BETI"/>
    <property type="match status" value="1"/>
</dbReference>
<dbReference type="SUPFAM" id="SSF46689">
    <property type="entry name" value="Homeodomain-like"/>
    <property type="match status" value="1"/>
</dbReference>
<evidence type="ECO:0000313" key="6">
    <source>
        <dbReference type="EMBL" id="QDG50710.1"/>
    </source>
</evidence>
<dbReference type="Pfam" id="PF00440">
    <property type="entry name" value="TetR_N"/>
    <property type="match status" value="1"/>
</dbReference>
<feature type="DNA-binding region" description="H-T-H motif" evidence="4">
    <location>
        <begin position="34"/>
        <end position="53"/>
    </location>
</feature>
<dbReference type="Gene3D" id="1.10.357.10">
    <property type="entry name" value="Tetracycline Repressor, domain 2"/>
    <property type="match status" value="1"/>
</dbReference>
<evidence type="ECO:0000259" key="5">
    <source>
        <dbReference type="PROSITE" id="PS50977"/>
    </source>
</evidence>
<evidence type="ECO:0000256" key="2">
    <source>
        <dbReference type="ARBA" id="ARBA00023125"/>
    </source>
</evidence>
<dbReference type="InterPro" id="IPR009057">
    <property type="entry name" value="Homeodomain-like_sf"/>
</dbReference>
<evidence type="ECO:0000256" key="1">
    <source>
        <dbReference type="ARBA" id="ARBA00023015"/>
    </source>
</evidence>
<proteinExistence type="predicted"/>
<evidence type="ECO:0000256" key="3">
    <source>
        <dbReference type="ARBA" id="ARBA00023163"/>
    </source>
</evidence>
<protein>
    <submittedName>
        <fullName evidence="6">TetR/AcrR family transcriptional regulator</fullName>
    </submittedName>
</protein>
<dbReference type="PANTHER" id="PTHR30055">
    <property type="entry name" value="HTH-TYPE TRANSCRIPTIONAL REGULATOR RUTR"/>
    <property type="match status" value="1"/>
</dbReference>
<dbReference type="InterPro" id="IPR036271">
    <property type="entry name" value="Tet_transcr_reg_TetR-rel_C_sf"/>
</dbReference>
<feature type="domain" description="HTH tetR-type" evidence="5">
    <location>
        <begin position="12"/>
        <end position="71"/>
    </location>
</feature>
<dbReference type="PROSITE" id="PS50977">
    <property type="entry name" value="HTH_TETR_2"/>
    <property type="match status" value="1"/>
</dbReference>
<dbReference type="GO" id="GO:0000976">
    <property type="term" value="F:transcription cis-regulatory region binding"/>
    <property type="evidence" value="ECO:0007669"/>
    <property type="project" value="TreeGrafter"/>
</dbReference>
<dbReference type="AlphaFoldDB" id="A0A4Y6PR38"/>
<dbReference type="SUPFAM" id="SSF48498">
    <property type="entry name" value="Tetracyclin repressor-like, C-terminal domain"/>
    <property type="match status" value="1"/>
</dbReference>
<organism evidence="6 7">
    <name type="scientific">Persicimonas caeni</name>
    <dbReference type="NCBI Taxonomy" id="2292766"/>
    <lineage>
        <taxon>Bacteria</taxon>
        <taxon>Deltaproteobacteria</taxon>
        <taxon>Bradymonadales</taxon>
        <taxon>Bradymonadaceae</taxon>
        <taxon>Persicimonas</taxon>
    </lineage>
</organism>
<accession>A0A5B8Y2R3</accession>
<dbReference type="GO" id="GO:0003700">
    <property type="term" value="F:DNA-binding transcription factor activity"/>
    <property type="evidence" value="ECO:0007669"/>
    <property type="project" value="TreeGrafter"/>
</dbReference>
<dbReference type="RefSeq" id="WP_141197202.1">
    <property type="nucleotide sequence ID" value="NZ_CP041186.1"/>
</dbReference>
<dbReference type="InterPro" id="IPR041490">
    <property type="entry name" value="KstR2_TetR_C"/>
</dbReference>
<accession>A0A4Y6PR38</accession>
<keyword evidence="1" id="KW-0805">Transcription regulation</keyword>
<evidence type="ECO:0000256" key="4">
    <source>
        <dbReference type="PROSITE-ProRule" id="PRU00335"/>
    </source>
</evidence>